<evidence type="ECO:0000259" key="8">
    <source>
        <dbReference type="PROSITE" id="PS50928"/>
    </source>
</evidence>
<dbReference type="GO" id="GO:0055085">
    <property type="term" value="P:transmembrane transport"/>
    <property type="evidence" value="ECO:0007669"/>
    <property type="project" value="InterPro"/>
</dbReference>
<dbReference type="GO" id="GO:0005886">
    <property type="term" value="C:plasma membrane"/>
    <property type="evidence" value="ECO:0007669"/>
    <property type="project" value="UniProtKB-SubCell"/>
</dbReference>
<dbReference type="InterPro" id="IPR035906">
    <property type="entry name" value="MetI-like_sf"/>
</dbReference>
<evidence type="ECO:0000313" key="10">
    <source>
        <dbReference type="Proteomes" id="UP000279194"/>
    </source>
</evidence>
<evidence type="ECO:0000256" key="1">
    <source>
        <dbReference type="ARBA" id="ARBA00004651"/>
    </source>
</evidence>
<keyword evidence="3" id="KW-1003">Cell membrane</keyword>
<feature type="transmembrane region" description="Helical" evidence="7">
    <location>
        <begin position="463"/>
        <end position="487"/>
    </location>
</feature>
<keyword evidence="10" id="KW-1185">Reference proteome</keyword>
<evidence type="ECO:0000256" key="4">
    <source>
        <dbReference type="ARBA" id="ARBA00022692"/>
    </source>
</evidence>
<feature type="transmembrane region" description="Helical" evidence="7">
    <location>
        <begin position="12"/>
        <end position="31"/>
    </location>
</feature>
<evidence type="ECO:0000256" key="5">
    <source>
        <dbReference type="ARBA" id="ARBA00022989"/>
    </source>
</evidence>
<keyword evidence="4 7" id="KW-0812">Transmembrane</keyword>
<dbReference type="EMBL" id="RCVM01000036">
    <property type="protein sequence ID" value="RLY01082.1"/>
    <property type="molecule type" value="Genomic_DNA"/>
</dbReference>
<reference evidence="9 10" key="1">
    <citation type="submission" date="2018-10" db="EMBL/GenBank/DDBJ databases">
        <title>Streptococcus hillyeri sp. nov., isolated from equine tracheal sample.</title>
        <authorList>
            <person name="Macfadyen A.C."/>
            <person name="Waller A."/>
            <person name="Paterson G.K."/>
        </authorList>
    </citation>
    <scope>NUCLEOTIDE SEQUENCE [LARGE SCALE GENOMIC DNA]</scope>
    <source>
        <strain evidence="9 10">28462</strain>
    </source>
</reference>
<protein>
    <submittedName>
        <fullName evidence="9">ABC transporter permease</fullName>
    </submittedName>
</protein>
<dbReference type="Pfam" id="PF00528">
    <property type="entry name" value="BPD_transp_1"/>
    <property type="match status" value="1"/>
</dbReference>
<keyword evidence="6 7" id="KW-0472">Membrane</keyword>
<organism evidence="9 10">
    <name type="scientific">Streptococcus hillyeri</name>
    <dbReference type="NCBI Taxonomy" id="2282420"/>
    <lineage>
        <taxon>Bacteria</taxon>
        <taxon>Bacillati</taxon>
        <taxon>Bacillota</taxon>
        <taxon>Bacilli</taxon>
        <taxon>Lactobacillales</taxon>
        <taxon>Streptococcaceae</taxon>
        <taxon>Streptococcus</taxon>
    </lineage>
</organism>
<evidence type="ECO:0000313" key="9">
    <source>
        <dbReference type="EMBL" id="RLY01082.1"/>
    </source>
</evidence>
<evidence type="ECO:0000256" key="7">
    <source>
        <dbReference type="RuleBase" id="RU363032"/>
    </source>
</evidence>
<dbReference type="RefSeq" id="WP_121836454.1">
    <property type="nucleotide sequence ID" value="NZ_CP163513.1"/>
</dbReference>
<keyword evidence="2 7" id="KW-0813">Transport</keyword>
<sequence length="500" mass="56039">MKKYLFTRTLRSLFSIFMVMVVTYTVVYTLVPTRLIFNQDPLYNKMSTTPDKKDNYVNTVFERMGYIQYYNTKELVNKAKTIDSGVTSEATESNQKIYEEYIASVGNGWELHNFTESGKAYATRKIPIYERLWNFFSNLVVIDHPWKIKDKENPDLERYIRVENDPAIGWSVVGSGTKHKYLVYVNNQFPYIHQNFITFNLGNSYPTFSGIPVLQVITQGQGKALTQDVTFPTGVTKKSSVDIYSRTYQNPSKADDIAVANFGKGDNYTATKVRYTDPSMIANSARIGLTGIFIAYVLGLPLGLFMARFKSTWFDSMSTSLMTFVLAVPSIALIYVIRFVGGHLGLPDNFPLLGASDVRSYLLPSIVLGLLSVPGLAIWFRRYLVDLQNSDWMRFARAKGLSEGEIYRSHLFKNAMVPVVHGIPGAIVLTIAGATLTETVFIVPGMGKMLIDSIRASNNAMVVGLTFIFTTLSIFSLFAGDLLMALVDPRIKLSTKKGGK</sequence>
<comment type="subcellular location">
    <subcellularLocation>
        <location evidence="1 7">Cell membrane</location>
        <topology evidence="1 7">Multi-pass membrane protein</topology>
    </subcellularLocation>
</comment>
<accession>A0A3L9DPS4</accession>
<dbReference type="OrthoDB" id="9773683at2"/>
<dbReference type="PANTHER" id="PTHR30465">
    <property type="entry name" value="INNER MEMBRANE ABC TRANSPORTER"/>
    <property type="match status" value="1"/>
</dbReference>
<comment type="caution">
    <text evidence="9">The sequence shown here is derived from an EMBL/GenBank/DDBJ whole genome shotgun (WGS) entry which is preliminary data.</text>
</comment>
<feature type="transmembrane region" description="Helical" evidence="7">
    <location>
        <begin position="321"/>
        <end position="341"/>
    </location>
</feature>
<dbReference type="PANTHER" id="PTHR30465:SF0">
    <property type="entry name" value="OLIGOPEPTIDE TRANSPORT SYSTEM PERMEASE PROTEIN APPB"/>
    <property type="match status" value="1"/>
</dbReference>
<dbReference type="CDD" id="cd06261">
    <property type="entry name" value="TM_PBP2"/>
    <property type="match status" value="1"/>
</dbReference>
<dbReference type="Gene3D" id="1.10.3720.10">
    <property type="entry name" value="MetI-like"/>
    <property type="match status" value="1"/>
</dbReference>
<dbReference type="AlphaFoldDB" id="A0A3L9DPS4"/>
<evidence type="ECO:0000256" key="2">
    <source>
        <dbReference type="ARBA" id="ARBA00022448"/>
    </source>
</evidence>
<name>A0A3L9DPS4_9STRE</name>
<evidence type="ECO:0000256" key="3">
    <source>
        <dbReference type="ARBA" id="ARBA00022475"/>
    </source>
</evidence>
<dbReference type="SUPFAM" id="SSF161098">
    <property type="entry name" value="MetI-like"/>
    <property type="match status" value="1"/>
</dbReference>
<keyword evidence="5 7" id="KW-1133">Transmembrane helix</keyword>
<dbReference type="PROSITE" id="PS50928">
    <property type="entry name" value="ABC_TM1"/>
    <property type="match status" value="1"/>
</dbReference>
<feature type="domain" description="ABC transmembrane type-1" evidence="8">
    <location>
        <begin position="281"/>
        <end position="478"/>
    </location>
</feature>
<proteinExistence type="inferred from homology"/>
<feature type="transmembrane region" description="Helical" evidence="7">
    <location>
        <begin position="361"/>
        <end position="380"/>
    </location>
</feature>
<evidence type="ECO:0000256" key="6">
    <source>
        <dbReference type="ARBA" id="ARBA00023136"/>
    </source>
</evidence>
<feature type="transmembrane region" description="Helical" evidence="7">
    <location>
        <begin position="287"/>
        <end position="309"/>
    </location>
</feature>
<comment type="similarity">
    <text evidence="7">Belongs to the binding-protein-dependent transport system permease family.</text>
</comment>
<dbReference type="Proteomes" id="UP000279194">
    <property type="component" value="Unassembled WGS sequence"/>
</dbReference>
<feature type="transmembrane region" description="Helical" evidence="7">
    <location>
        <begin position="419"/>
        <end position="443"/>
    </location>
</feature>
<gene>
    <name evidence="9" type="ORF">EAF07_10290</name>
</gene>
<dbReference type="InterPro" id="IPR000515">
    <property type="entry name" value="MetI-like"/>
</dbReference>